<proteinExistence type="predicted"/>
<evidence type="ECO:0000256" key="1">
    <source>
        <dbReference type="ARBA" id="ARBA00023002"/>
    </source>
</evidence>
<dbReference type="InterPro" id="IPR051674">
    <property type="entry name" value="Malate_Decarboxylase"/>
</dbReference>
<protein>
    <submittedName>
        <fullName evidence="3">Malic enzyme, N-terminal domain protein</fullName>
    </submittedName>
</protein>
<dbReference type="InterPro" id="IPR046346">
    <property type="entry name" value="Aminoacid_DH-like_N_sf"/>
</dbReference>
<dbReference type="EMBL" id="LAOD01000001">
    <property type="protein sequence ID" value="KJV88634.1"/>
    <property type="molecule type" value="Genomic_DNA"/>
</dbReference>
<feature type="domain" description="Malic enzyme N-terminal" evidence="2">
    <location>
        <begin position="20"/>
        <end position="141"/>
    </location>
</feature>
<dbReference type="InterPro" id="IPR012301">
    <property type="entry name" value="Malic_N_dom"/>
</dbReference>
<dbReference type="AlphaFoldDB" id="A0A0F3QB43"/>
<dbReference type="PATRIC" id="fig|1359157.3.peg.65"/>
<gene>
    <name evidence="3" type="ORF">APHCRT_0063</name>
</gene>
<dbReference type="GO" id="GO:0004470">
    <property type="term" value="F:malic enzyme activity"/>
    <property type="evidence" value="ECO:0007669"/>
    <property type="project" value="InterPro"/>
</dbReference>
<evidence type="ECO:0000313" key="4">
    <source>
        <dbReference type="Proteomes" id="UP000033722"/>
    </source>
</evidence>
<dbReference type="SUPFAM" id="SSF53223">
    <property type="entry name" value="Aminoacid dehydrogenase-like, N-terminal domain"/>
    <property type="match status" value="1"/>
</dbReference>
<evidence type="ECO:0000259" key="2">
    <source>
        <dbReference type="SMART" id="SM01274"/>
    </source>
</evidence>
<dbReference type="GO" id="GO:0016616">
    <property type="term" value="F:oxidoreductase activity, acting on the CH-OH group of donors, NAD or NADP as acceptor"/>
    <property type="evidence" value="ECO:0007669"/>
    <property type="project" value="InterPro"/>
</dbReference>
<sequence length="147" mass="15883">MSDFSEKDMEALEFHSRGRPGKVALLPTKPLLTQGDLSLAYSPGVAVPCIKIASDPDLVYEYTARGNYVAVISNGTAVLGLGNIGTLAAKPVMEGKAVLFKRFADIDAVDIEVNTEDVDEFINAVKYLGHSWGVSILKIYVRPNVLL</sequence>
<comment type="caution">
    <text evidence="3">The sequence shown here is derived from an EMBL/GenBank/DDBJ whole genome shotgun (WGS) entry which is preliminary data.</text>
</comment>
<dbReference type="SMART" id="SM01274">
    <property type="entry name" value="malic"/>
    <property type="match status" value="1"/>
</dbReference>
<organism evidence="3 4">
    <name type="scientific">Anaplasma phagocytophilum str. CRT53-1</name>
    <dbReference type="NCBI Taxonomy" id="1359157"/>
    <lineage>
        <taxon>Bacteria</taxon>
        <taxon>Pseudomonadati</taxon>
        <taxon>Pseudomonadota</taxon>
        <taxon>Alphaproteobacteria</taxon>
        <taxon>Rickettsiales</taxon>
        <taxon>Anaplasmataceae</taxon>
        <taxon>Anaplasma</taxon>
        <taxon>phagocytophilum group</taxon>
    </lineage>
</organism>
<name>A0A0F3QB43_ANAPH</name>
<dbReference type="Gene3D" id="3.40.50.10380">
    <property type="entry name" value="Malic enzyme, N-terminal domain"/>
    <property type="match status" value="1"/>
</dbReference>
<accession>A0A0F3QB43</accession>
<dbReference type="PANTHER" id="PTHR43237">
    <property type="entry name" value="NADP-DEPENDENT MALIC ENZYME"/>
    <property type="match status" value="1"/>
</dbReference>
<reference evidence="3 4" key="1">
    <citation type="submission" date="2015-01" db="EMBL/GenBank/DDBJ databases">
        <title>Genome Sequencing of Rickettsiales.</title>
        <authorList>
            <person name="Daugherty S.C."/>
            <person name="Su Q."/>
            <person name="Abolude K."/>
            <person name="Beier-Sexton M."/>
            <person name="Carlyon J.A."/>
            <person name="Carter R."/>
            <person name="Day N.P."/>
            <person name="Dumler S.J."/>
            <person name="Dyachenko V."/>
            <person name="Godinez A."/>
            <person name="Kurtti T.J."/>
            <person name="Lichay M."/>
            <person name="Mullins K.E."/>
            <person name="Ott S."/>
            <person name="Pappas-Brown V."/>
            <person name="Paris D.H."/>
            <person name="Patel P."/>
            <person name="Richards A.L."/>
            <person name="Sadzewicz L."/>
            <person name="Sears K."/>
            <person name="Seidman D."/>
            <person name="Sengamalay N."/>
            <person name="Stenos J."/>
            <person name="Tallon L.J."/>
            <person name="Vincent G."/>
            <person name="Fraser C.M."/>
            <person name="Munderloh U."/>
            <person name="Dunning-Hotopp J.C."/>
        </authorList>
    </citation>
    <scope>NUCLEOTIDE SEQUENCE [LARGE SCALE GENOMIC DNA]</scope>
    <source>
        <strain evidence="3 4">CRT53-1</strain>
    </source>
</reference>
<dbReference type="PANTHER" id="PTHR43237:SF4">
    <property type="entry name" value="NADP-DEPENDENT MALIC ENZYME"/>
    <property type="match status" value="1"/>
</dbReference>
<keyword evidence="1" id="KW-0560">Oxidoreductase</keyword>
<evidence type="ECO:0000313" key="3">
    <source>
        <dbReference type="EMBL" id="KJV88634.1"/>
    </source>
</evidence>
<dbReference type="Proteomes" id="UP000033722">
    <property type="component" value="Unassembled WGS sequence"/>
</dbReference>
<dbReference type="Pfam" id="PF00390">
    <property type="entry name" value="malic"/>
    <property type="match status" value="1"/>
</dbReference>
<dbReference type="InterPro" id="IPR037062">
    <property type="entry name" value="Malic_N_dom_sf"/>
</dbReference>